<reference evidence="6" key="1">
    <citation type="journal article" date="2014" name="Front. Microbiol.">
        <title>High frequency of phylogenetically diverse reductive dehalogenase-homologous genes in deep subseafloor sedimentary metagenomes.</title>
        <authorList>
            <person name="Kawai M."/>
            <person name="Futagami T."/>
            <person name="Toyoda A."/>
            <person name="Takaki Y."/>
            <person name="Nishi S."/>
            <person name="Hori S."/>
            <person name="Arai W."/>
            <person name="Tsubouchi T."/>
            <person name="Morono Y."/>
            <person name="Uchiyama I."/>
            <person name="Ito T."/>
            <person name="Fujiyama A."/>
            <person name="Inagaki F."/>
            <person name="Takami H."/>
        </authorList>
    </citation>
    <scope>NUCLEOTIDE SEQUENCE</scope>
    <source>
        <strain evidence="6">Expedition CK06-06</strain>
    </source>
</reference>
<dbReference type="Pfam" id="PF04011">
    <property type="entry name" value="LemA"/>
    <property type="match status" value="1"/>
</dbReference>
<organism evidence="6">
    <name type="scientific">marine sediment metagenome</name>
    <dbReference type="NCBI Taxonomy" id="412755"/>
    <lineage>
        <taxon>unclassified sequences</taxon>
        <taxon>metagenomes</taxon>
        <taxon>ecological metagenomes</taxon>
    </lineage>
</organism>
<comment type="similarity">
    <text evidence="2">Belongs to the LemA family.</text>
</comment>
<evidence type="ECO:0000313" key="6">
    <source>
        <dbReference type="EMBL" id="GAG56832.1"/>
    </source>
</evidence>
<dbReference type="InterPro" id="IPR023353">
    <property type="entry name" value="LemA-like_dom_sf"/>
</dbReference>
<gene>
    <name evidence="6" type="ORF">S01H4_09506</name>
</gene>
<evidence type="ECO:0000256" key="3">
    <source>
        <dbReference type="ARBA" id="ARBA00022692"/>
    </source>
</evidence>
<evidence type="ECO:0000256" key="2">
    <source>
        <dbReference type="ARBA" id="ARBA00008854"/>
    </source>
</evidence>
<evidence type="ECO:0000256" key="5">
    <source>
        <dbReference type="ARBA" id="ARBA00023136"/>
    </source>
</evidence>
<keyword evidence="5" id="KW-0472">Membrane</keyword>
<proteinExistence type="inferred from homology"/>
<dbReference type="PANTHER" id="PTHR34478:SF2">
    <property type="entry name" value="MEMBRANE PROTEIN"/>
    <property type="match status" value="1"/>
</dbReference>
<dbReference type="GO" id="GO:0016020">
    <property type="term" value="C:membrane"/>
    <property type="evidence" value="ECO:0007669"/>
    <property type="project" value="UniProtKB-SubCell"/>
</dbReference>
<name>X0ZF55_9ZZZZ</name>
<feature type="non-terminal residue" evidence="6">
    <location>
        <position position="1"/>
    </location>
</feature>
<evidence type="ECO:0000256" key="1">
    <source>
        <dbReference type="ARBA" id="ARBA00004167"/>
    </source>
</evidence>
<keyword evidence="4" id="KW-1133">Transmembrane helix</keyword>
<dbReference type="PANTHER" id="PTHR34478">
    <property type="entry name" value="PROTEIN LEMA"/>
    <property type="match status" value="1"/>
</dbReference>
<dbReference type="Gene3D" id="1.20.1440.20">
    <property type="entry name" value="LemA-like domain"/>
    <property type="match status" value="1"/>
</dbReference>
<dbReference type="InterPro" id="IPR007156">
    <property type="entry name" value="MamQ_LemA"/>
</dbReference>
<accession>X0ZF55</accession>
<protein>
    <submittedName>
        <fullName evidence="6">Uncharacterized protein</fullName>
    </submittedName>
</protein>
<dbReference type="AlphaFoldDB" id="X0ZF55"/>
<comment type="caution">
    <text evidence="6">The sequence shown here is derived from an EMBL/GenBank/DDBJ whole genome shotgun (WGS) entry which is preliminary data.</text>
</comment>
<sequence length="95" mass="10459">RLVQLKSLSEEGWSGIDVQLKRRYDLVPNLVAVVEGYKLHEKDVLENVTKMRAASMGATTIDAKAEAEKGLTGALKTLFAVAKNSMSHPQKNCFI</sequence>
<evidence type="ECO:0000256" key="4">
    <source>
        <dbReference type="ARBA" id="ARBA00022989"/>
    </source>
</evidence>
<dbReference type="EMBL" id="BART01003451">
    <property type="protein sequence ID" value="GAG56832.1"/>
    <property type="molecule type" value="Genomic_DNA"/>
</dbReference>
<comment type="subcellular location">
    <subcellularLocation>
        <location evidence="1">Membrane</location>
        <topology evidence="1">Single-pass membrane protein</topology>
    </subcellularLocation>
</comment>
<keyword evidence="3" id="KW-0812">Transmembrane</keyword>
<dbReference type="SUPFAM" id="SSF140478">
    <property type="entry name" value="LemA-like"/>
    <property type="match status" value="1"/>
</dbReference>